<keyword evidence="5" id="KW-1185">Reference proteome</keyword>
<sequence length="434" mass="45891">MPSQETLRSAVPPYDGPLPPSLVTGALSSGGFNNCNVSYGLPFHEACAKHAEDTFHATRVMILASATLARTTAAVSDLQAALGVEKVVLIKTGLRSHTMFSESLAIAEECRVLGVDLIITLGGGSLTDAAKLISLILGNDVKTPDQLLQLPTLVTLGKVPPANPPSVPVICISTTLSGGEFTVGCGATDDRDNQKHQFITSPSPIRLVVFDAALVTRTTPSLLFSQSGVRALDHCIEALCSPYRNEVTEGHARASLLKLVPGLLACRYDEGGADVEARLRCQMACVDAIAAFGRVYTPLGGSHAIGHVLGPFGVVHGATSGILLPAVCKYNARHSKEAKARQGEVARILWGIEEMRGLAERKGLKEGEGGADLGDLLDVFVRELGMARTLKEVGVGRDRFGKLAEFGVRDGWAATNPVPLTKEEQVTEILEMVA</sequence>
<gene>
    <name evidence="4" type="ORF">R3P38DRAFT_3464629</name>
</gene>
<dbReference type="InterPro" id="IPR001670">
    <property type="entry name" value="ADH_Fe/GldA"/>
</dbReference>
<evidence type="ECO:0000256" key="1">
    <source>
        <dbReference type="ARBA" id="ARBA00023002"/>
    </source>
</evidence>
<dbReference type="PANTHER" id="PTHR11496:SF107">
    <property type="entry name" value="ALCOHOL DEHYDROGENASE, PUTATIVE (AFU_ORTHOLOGUE AFUA_1G06800)-RELATED"/>
    <property type="match status" value="1"/>
</dbReference>
<dbReference type="AlphaFoldDB" id="A0AAV9ZFJ5"/>
<dbReference type="GO" id="GO:0005739">
    <property type="term" value="C:mitochondrion"/>
    <property type="evidence" value="ECO:0007669"/>
    <property type="project" value="TreeGrafter"/>
</dbReference>
<dbReference type="PANTHER" id="PTHR11496">
    <property type="entry name" value="ALCOHOL DEHYDROGENASE"/>
    <property type="match status" value="1"/>
</dbReference>
<dbReference type="Gene3D" id="3.40.50.1970">
    <property type="match status" value="1"/>
</dbReference>
<name>A0AAV9ZFJ5_9AGAR</name>
<evidence type="ECO:0000259" key="2">
    <source>
        <dbReference type="Pfam" id="PF00465"/>
    </source>
</evidence>
<feature type="domain" description="Fe-containing alcohol dehydrogenase-like C-terminal" evidence="3">
    <location>
        <begin position="226"/>
        <end position="431"/>
    </location>
</feature>
<evidence type="ECO:0000259" key="3">
    <source>
        <dbReference type="Pfam" id="PF25137"/>
    </source>
</evidence>
<dbReference type="GO" id="GO:0046872">
    <property type="term" value="F:metal ion binding"/>
    <property type="evidence" value="ECO:0007669"/>
    <property type="project" value="InterPro"/>
</dbReference>
<reference evidence="4 5" key="1">
    <citation type="journal article" date="2024" name="J Genomics">
        <title>Draft genome sequencing and assembly of Favolaschia claudopus CIRM-BRFM 2984 isolated from oak limbs.</title>
        <authorList>
            <person name="Navarro D."/>
            <person name="Drula E."/>
            <person name="Chaduli D."/>
            <person name="Cazenave R."/>
            <person name="Ahrendt S."/>
            <person name="Wang J."/>
            <person name="Lipzen A."/>
            <person name="Daum C."/>
            <person name="Barry K."/>
            <person name="Grigoriev I.V."/>
            <person name="Favel A."/>
            <person name="Rosso M.N."/>
            <person name="Martin F."/>
        </authorList>
    </citation>
    <scope>NUCLEOTIDE SEQUENCE [LARGE SCALE GENOMIC DNA]</scope>
    <source>
        <strain evidence="4 5">CIRM-BRFM 2984</strain>
    </source>
</reference>
<dbReference type="InterPro" id="IPR039697">
    <property type="entry name" value="Alcohol_dehydrogenase_Fe"/>
</dbReference>
<keyword evidence="1" id="KW-0560">Oxidoreductase</keyword>
<dbReference type="Gene3D" id="1.20.1090.10">
    <property type="entry name" value="Dehydroquinate synthase-like - alpha domain"/>
    <property type="match status" value="1"/>
</dbReference>
<dbReference type="Proteomes" id="UP001362999">
    <property type="component" value="Unassembled WGS sequence"/>
</dbReference>
<comment type="caution">
    <text evidence="4">The sequence shown here is derived from an EMBL/GenBank/DDBJ whole genome shotgun (WGS) entry which is preliminary data.</text>
</comment>
<organism evidence="4 5">
    <name type="scientific">Favolaschia claudopus</name>
    <dbReference type="NCBI Taxonomy" id="2862362"/>
    <lineage>
        <taxon>Eukaryota</taxon>
        <taxon>Fungi</taxon>
        <taxon>Dikarya</taxon>
        <taxon>Basidiomycota</taxon>
        <taxon>Agaricomycotina</taxon>
        <taxon>Agaricomycetes</taxon>
        <taxon>Agaricomycetidae</taxon>
        <taxon>Agaricales</taxon>
        <taxon>Marasmiineae</taxon>
        <taxon>Mycenaceae</taxon>
        <taxon>Favolaschia</taxon>
    </lineage>
</organism>
<dbReference type="EMBL" id="JAWWNJ010000153">
    <property type="protein sequence ID" value="KAK6981130.1"/>
    <property type="molecule type" value="Genomic_DNA"/>
</dbReference>
<feature type="domain" description="Alcohol dehydrogenase iron-type/glycerol dehydrogenase GldA" evidence="2">
    <location>
        <begin position="43"/>
        <end position="203"/>
    </location>
</feature>
<dbReference type="Pfam" id="PF25137">
    <property type="entry name" value="ADH_Fe_C"/>
    <property type="match status" value="1"/>
</dbReference>
<evidence type="ECO:0000313" key="5">
    <source>
        <dbReference type="Proteomes" id="UP001362999"/>
    </source>
</evidence>
<protein>
    <submittedName>
        <fullName evidence="4">Fe-containing alcohol dehydrogenase</fullName>
    </submittedName>
</protein>
<accession>A0AAV9ZFJ5</accession>
<dbReference type="Pfam" id="PF00465">
    <property type="entry name" value="Fe-ADH"/>
    <property type="match status" value="1"/>
</dbReference>
<dbReference type="GO" id="GO:0004022">
    <property type="term" value="F:alcohol dehydrogenase (NAD+) activity"/>
    <property type="evidence" value="ECO:0007669"/>
    <property type="project" value="TreeGrafter"/>
</dbReference>
<evidence type="ECO:0000313" key="4">
    <source>
        <dbReference type="EMBL" id="KAK6981130.1"/>
    </source>
</evidence>
<dbReference type="CDD" id="cd08192">
    <property type="entry name" value="MAR-like"/>
    <property type="match status" value="1"/>
</dbReference>
<dbReference type="SUPFAM" id="SSF56796">
    <property type="entry name" value="Dehydroquinate synthase-like"/>
    <property type="match status" value="1"/>
</dbReference>
<dbReference type="InterPro" id="IPR056798">
    <property type="entry name" value="ADH_Fe_C"/>
</dbReference>
<proteinExistence type="predicted"/>